<evidence type="ECO:0000256" key="12">
    <source>
        <dbReference type="ARBA" id="ARBA00023239"/>
    </source>
</evidence>
<evidence type="ECO:0000313" key="18">
    <source>
        <dbReference type="EMBL" id="MBM7619547.1"/>
    </source>
</evidence>
<keyword evidence="8 15" id="KW-0479">Metal-binding</keyword>
<dbReference type="InterPro" id="IPR005256">
    <property type="entry name" value="Anth_synth_I_PabB"/>
</dbReference>
<dbReference type="PANTHER" id="PTHR11236">
    <property type="entry name" value="AMINOBENZOATE/ANTHRANILATE SYNTHASE"/>
    <property type="match status" value="1"/>
</dbReference>
<dbReference type="EMBL" id="JAFBED010000002">
    <property type="protein sequence ID" value="MBM7619547.1"/>
    <property type="molecule type" value="Genomic_DNA"/>
</dbReference>
<dbReference type="Pfam" id="PF00425">
    <property type="entry name" value="Chorismate_bind"/>
    <property type="match status" value="1"/>
</dbReference>
<evidence type="ECO:0000256" key="13">
    <source>
        <dbReference type="ARBA" id="ARBA00025634"/>
    </source>
</evidence>
<dbReference type="Proteomes" id="UP000737402">
    <property type="component" value="Unassembled WGS sequence"/>
</dbReference>
<evidence type="ECO:0000256" key="14">
    <source>
        <dbReference type="ARBA" id="ARBA00047683"/>
    </source>
</evidence>
<comment type="pathway">
    <text evidence="2 15">Amino-acid biosynthesis; L-tryptophan biosynthesis; L-tryptophan from chorismate: step 1/5.</text>
</comment>
<dbReference type="GO" id="GO:0004049">
    <property type="term" value="F:anthranilate synthase activity"/>
    <property type="evidence" value="ECO:0007669"/>
    <property type="project" value="UniProtKB-EC"/>
</dbReference>
<sequence>MMHTNEFADFLNAARLHKTIPIIETFFGDTITPVSVFQSLKEEAVYLLESKEPNSDWSRYSFIGLNPFMKIKGNDSVITLEDQNSILYSANSLKDVVEFAYERLQVKKVEKSLGFTGGAVGYLSYDFISSLDKVPMHHAYKGEDTVHLLYCETIIVIDHKQNEIHFIHYVRLQGNETEKELIIKYEQAKRSLLACATRIRKKESRDNLLESKPEADPLDVGSNYTKKDFLKHVDRIKDYISAGDIFQCVLSQRFEMEADLDGFDVYRVLRKQNPSPYLFYLKYEDMELIGSSPERLIQIQDNQLEIHPIAGTRKRGGDLDHDRQLAEDLMHDEKEQAEHFMLVDLARNDIGRVAKYGSVHTPKIKELVYFSRVMHLISVVRGELSPNFTPVEALLASFPAGTVSGAPKVRAMQILQELESTQRNTYAGAICYIGFDGNVDSCITIRTIQKKNDTFFVQAGAGIVADSVPELEWEETRNKASALIETVQLANKLFKKETGGSYHV</sequence>
<evidence type="ECO:0000256" key="10">
    <source>
        <dbReference type="ARBA" id="ARBA00022842"/>
    </source>
</evidence>
<evidence type="ECO:0000256" key="6">
    <source>
        <dbReference type="ARBA" id="ARBA00020653"/>
    </source>
</evidence>
<dbReference type="InterPro" id="IPR019999">
    <property type="entry name" value="Anth_synth_I-like"/>
</dbReference>
<evidence type="ECO:0000256" key="1">
    <source>
        <dbReference type="ARBA" id="ARBA00001946"/>
    </source>
</evidence>
<comment type="caution">
    <text evidence="18">The sequence shown here is derived from an EMBL/GenBank/DDBJ whole genome shotgun (WGS) entry which is preliminary data.</text>
</comment>
<evidence type="ECO:0000256" key="9">
    <source>
        <dbReference type="ARBA" id="ARBA00022822"/>
    </source>
</evidence>
<comment type="subunit">
    <text evidence="4 15">Heterotetramer consisting of two non-identical subunits: a beta subunit (TrpG) and a large alpha subunit (TrpE).</text>
</comment>
<dbReference type="InterPro" id="IPR005801">
    <property type="entry name" value="ADC_synthase"/>
</dbReference>
<evidence type="ECO:0000256" key="3">
    <source>
        <dbReference type="ARBA" id="ARBA00009562"/>
    </source>
</evidence>
<comment type="catalytic activity">
    <reaction evidence="14 15">
        <text>chorismate + L-glutamine = anthranilate + pyruvate + L-glutamate + H(+)</text>
        <dbReference type="Rhea" id="RHEA:21732"/>
        <dbReference type="ChEBI" id="CHEBI:15361"/>
        <dbReference type="ChEBI" id="CHEBI:15378"/>
        <dbReference type="ChEBI" id="CHEBI:16567"/>
        <dbReference type="ChEBI" id="CHEBI:29748"/>
        <dbReference type="ChEBI" id="CHEBI:29985"/>
        <dbReference type="ChEBI" id="CHEBI:58359"/>
        <dbReference type="EC" id="4.1.3.27"/>
    </reaction>
</comment>
<reference evidence="18 19" key="1">
    <citation type="submission" date="2021-01" db="EMBL/GenBank/DDBJ databases">
        <title>Genomic Encyclopedia of Type Strains, Phase IV (KMG-IV): sequencing the most valuable type-strain genomes for metagenomic binning, comparative biology and taxonomic classification.</title>
        <authorList>
            <person name="Goeker M."/>
        </authorList>
    </citation>
    <scope>NUCLEOTIDE SEQUENCE [LARGE SCALE GENOMIC DNA]</scope>
    <source>
        <strain evidence="18 19">DSM 25879</strain>
    </source>
</reference>
<gene>
    <name evidence="15" type="primary">trpE</name>
    <name evidence="18" type="ORF">JOC95_001396</name>
</gene>
<organism evidence="18 19">
    <name type="scientific">Sutcliffiella tianshenii</name>
    <dbReference type="NCBI Taxonomy" id="1463404"/>
    <lineage>
        <taxon>Bacteria</taxon>
        <taxon>Bacillati</taxon>
        <taxon>Bacillota</taxon>
        <taxon>Bacilli</taxon>
        <taxon>Bacillales</taxon>
        <taxon>Bacillaceae</taxon>
        <taxon>Sutcliffiella</taxon>
    </lineage>
</organism>
<evidence type="ECO:0000259" key="16">
    <source>
        <dbReference type="Pfam" id="PF00425"/>
    </source>
</evidence>
<dbReference type="InterPro" id="IPR015890">
    <property type="entry name" value="Chorismate_C"/>
</dbReference>
<evidence type="ECO:0000256" key="7">
    <source>
        <dbReference type="ARBA" id="ARBA00022605"/>
    </source>
</evidence>
<evidence type="ECO:0000313" key="19">
    <source>
        <dbReference type="Proteomes" id="UP000737402"/>
    </source>
</evidence>
<dbReference type="PRINTS" id="PR00095">
    <property type="entry name" value="ANTSNTHASEI"/>
</dbReference>
<keyword evidence="12 15" id="KW-0456">Lyase</keyword>
<dbReference type="SUPFAM" id="SSF56322">
    <property type="entry name" value="ADC synthase"/>
    <property type="match status" value="1"/>
</dbReference>
<dbReference type="Pfam" id="PF04715">
    <property type="entry name" value="Anth_synt_I_N"/>
    <property type="match status" value="1"/>
</dbReference>
<proteinExistence type="inferred from homology"/>
<keyword evidence="19" id="KW-1185">Reference proteome</keyword>
<feature type="domain" description="Chorismate-utilising enzyme C-terminal" evidence="16">
    <location>
        <begin position="226"/>
        <end position="479"/>
    </location>
</feature>
<comment type="function">
    <text evidence="13 15">Part of a heterotetrameric complex that catalyzes the two-step biosynthesis of anthranilate, an intermediate in the biosynthesis of L-tryptophan. In the first step, the glutamine-binding beta subunit (TrpG) of anthranilate synthase (AS) provides the glutamine amidotransferase activity which generates ammonia as a substrate that, along with chorismate, is used in the second step, catalyzed by the large alpha subunit of AS (TrpE) to produce anthranilate. In the absence of TrpG, TrpE can synthesize anthranilate directly from chorismate and high concentrations of ammonia.</text>
</comment>
<dbReference type="PANTHER" id="PTHR11236:SF48">
    <property type="entry name" value="ISOCHORISMATE SYNTHASE MENF"/>
    <property type="match status" value="1"/>
</dbReference>
<feature type="domain" description="Anthranilate synthase component I N-terminal" evidence="17">
    <location>
        <begin position="29"/>
        <end position="165"/>
    </location>
</feature>
<dbReference type="Gene3D" id="3.60.120.10">
    <property type="entry name" value="Anthranilate synthase"/>
    <property type="match status" value="1"/>
</dbReference>
<keyword evidence="7 15" id="KW-0028">Amino-acid biosynthesis</keyword>
<dbReference type="EC" id="4.1.3.27" evidence="5 15"/>
<keyword evidence="10 15" id="KW-0460">Magnesium</keyword>
<dbReference type="NCBIfam" id="TIGR00564">
    <property type="entry name" value="trpE_most"/>
    <property type="match status" value="1"/>
</dbReference>
<name>A0ABS2NYM2_9BACI</name>
<accession>A0ABS2NYM2</accession>
<evidence type="ECO:0000256" key="4">
    <source>
        <dbReference type="ARBA" id="ARBA00011575"/>
    </source>
</evidence>
<evidence type="ECO:0000256" key="2">
    <source>
        <dbReference type="ARBA" id="ARBA00004873"/>
    </source>
</evidence>
<evidence type="ECO:0000259" key="17">
    <source>
        <dbReference type="Pfam" id="PF04715"/>
    </source>
</evidence>
<evidence type="ECO:0000256" key="5">
    <source>
        <dbReference type="ARBA" id="ARBA00012266"/>
    </source>
</evidence>
<comment type="cofactor">
    <cofactor evidence="1 15">
        <name>Mg(2+)</name>
        <dbReference type="ChEBI" id="CHEBI:18420"/>
    </cofactor>
</comment>
<dbReference type="InterPro" id="IPR006805">
    <property type="entry name" value="Anth_synth_I_N"/>
</dbReference>
<evidence type="ECO:0000256" key="8">
    <source>
        <dbReference type="ARBA" id="ARBA00022723"/>
    </source>
</evidence>
<evidence type="ECO:0000256" key="11">
    <source>
        <dbReference type="ARBA" id="ARBA00023141"/>
    </source>
</evidence>
<keyword evidence="11 15" id="KW-0057">Aromatic amino acid biosynthesis</keyword>
<keyword evidence="9 15" id="KW-0822">Tryptophan biosynthesis</keyword>
<comment type="similarity">
    <text evidence="3 15">Belongs to the anthranilate synthase component I family.</text>
</comment>
<evidence type="ECO:0000256" key="15">
    <source>
        <dbReference type="RuleBase" id="RU364045"/>
    </source>
</evidence>
<protein>
    <recommendedName>
        <fullName evidence="6 15">Anthranilate synthase component 1</fullName>
        <ecNumber evidence="5 15">4.1.3.27</ecNumber>
    </recommendedName>
</protein>